<gene>
    <name evidence="2" type="ORF">NKR19_g9671</name>
</gene>
<organism evidence="2 3">
    <name type="scientific">Coniochaeta hoffmannii</name>
    <dbReference type="NCBI Taxonomy" id="91930"/>
    <lineage>
        <taxon>Eukaryota</taxon>
        <taxon>Fungi</taxon>
        <taxon>Dikarya</taxon>
        <taxon>Ascomycota</taxon>
        <taxon>Pezizomycotina</taxon>
        <taxon>Sordariomycetes</taxon>
        <taxon>Sordariomycetidae</taxon>
        <taxon>Coniochaetales</taxon>
        <taxon>Coniochaetaceae</taxon>
        <taxon>Coniochaeta</taxon>
    </lineage>
</organism>
<keyword evidence="3" id="KW-1185">Reference proteome</keyword>
<feature type="signal peptide" evidence="1">
    <location>
        <begin position="1"/>
        <end position="21"/>
    </location>
</feature>
<reference evidence="2" key="1">
    <citation type="submission" date="2022-07" db="EMBL/GenBank/DDBJ databases">
        <title>Fungi with potential for degradation of polypropylene.</title>
        <authorList>
            <person name="Gostincar C."/>
        </authorList>
    </citation>
    <scope>NUCLEOTIDE SEQUENCE</scope>
    <source>
        <strain evidence="2">EXF-13287</strain>
    </source>
</reference>
<accession>A0AA38R6V9</accession>
<evidence type="ECO:0000313" key="3">
    <source>
        <dbReference type="Proteomes" id="UP001174691"/>
    </source>
</evidence>
<evidence type="ECO:0000256" key="1">
    <source>
        <dbReference type="SAM" id="SignalP"/>
    </source>
</evidence>
<comment type="caution">
    <text evidence="2">The sequence shown here is derived from an EMBL/GenBank/DDBJ whole genome shotgun (WGS) entry which is preliminary data.</text>
</comment>
<evidence type="ECO:0000313" key="2">
    <source>
        <dbReference type="EMBL" id="KAJ9131001.1"/>
    </source>
</evidence>
<keyword evidence="1" id="KW-0732">Signal</keyword>
<name>A0AA38R6V9_9PEZI</name>
<dbReference type="Proteomes" id="UP001174691">
    <property type="component" value="Unassembled WGS sequence"/>
</dbReference>
<proteinExistence type="predicted"/>
<dbReference type="EMBL" id="JANBVN010000248">
    <property type="protein sequence ID" value="KAJ9131001.1"/>
    <property type="molecule type" value="Genomic_DNA"/>
</dbReference>
<sequence>MSLRTAIQFLLLLISAAFITAQSIATQPQPCIVESQPNPIAKQYPDLPTGTLNMTLLIIPIPLTTARKLVPAKWPILEHAYRALIPSLARNSYPVLVQGGIDHDIGLEALDIHLPDFSRISYSFPFIDLLGDNHTSFTWTPAQLISAAAEYAVVGSRAYGIATYPSAFDPSCNPYAWRREGKSLYFQGVSNDTAIRDRKWAGLEITLLGGQKGEKKARYPIEVFVNVTNQPIFGDGLSCDRQVRLFNTSLSEGRRAVRGKVYGDFEPLGEVGEEWKGDGWMVDAAFVEYNGLDCESLQGYSGTG</sequence>
<dbReference type="AlphaFoldDB" id="A0AA38R6V9"/>
<protein>
    <submittedName>
        <fullName evidence="2">Uncharacterized protein</fullName>
    </submittedName>
</protein>
<feature type="chain" id="PRO_5041201037" evidence="1">
    <location>
        <begin position="22"/>
        <end position="304"/>
    </location>
</feature>